<accession>A0ABQ8K4W9</accession>
<proteinExistence type="predicted"/>
<reference evidence="2 3" key="1">
    <citation type="journal article" date="2021" name="Environ. Microbiol.">
        <title>Gene family expansions and transcriptome signatures uncover fungal adaptations to wood decay.</title>
        <authorList>
            <person name="Hage H."/>
            <person name="Miyauchi S."/>
            <person name="Viragh M."/>
            <person name="Drula E."/>
            <person name="Min B."/>
            <person name="Chaduli D."/>
            <person name="Navarro D."/>
            <person name="Favel A."/>
            <person name="Norest M."/>
            <person name="Lesage-Meessen L."/>
            <person name="Balint B."/>
            <person name="Merenyi Z."/>
            <person name="de Eugenio L."/>
            <person name="Morin E."/>
            <person name="Martinez A.T."/>
            <person name="Baldrian P."/>
            <person name="Stursova M."/>
            <person name="Martinez M.J."/>
            <person name="Novotny C."/>
            <person name="Magnuson J.K."/>
            <person name="Spatafora J.W."/>
            <person name="Maurice S."/>
            <person name="Pangilinan J."/>
            <person name="Andreopoulos W."/>
            <person name="LaButti K."/>
            <person name="Hundley H."/>
            <person name="Na H."/>
            <person name="Kuo A."/>
            <person name="Barry K."/>
            <person name="Lipzen A."/>
            <person name="Henrissat B."/>
            <person name="Riley R."/>
            <person name="Ahrendt S."/>
            <person name="Nagy L.G."/>
            <person name="Grigoriev I.V."/>
            <person name="Martin F."/>
            <person name="Rosso M.N."/>
        </authorList>
    </citation>
    <scope>NUCLEOTIDE SEQUENCE [LARGE SCALE GENOMIC DNA]</scope>
    <source>
        <strain evidence="2 3">CIRM-BRFM 1785</strain>
    </source>
</reference>
<protein>
    <submittedName>
        <fullName evidence="2">Uncharacterized protein</fullName>
    </submittedName>
</protein>
<dbReference type="EMBL" id="JADCUA010000023">
    <property type="protein sequence ID" value="KAH9831967.1"/>
    <property type="molecule type" value="Genomic_DNA"/>
</dbReference>
<name>A0ABQ8K4W9_9APHY</name>
<evidence type="ECO:0000256" key="1">
    <source>
        <dbReference type="SAM" id="Phobius"/>
    </source>
</evidence>
<dbReference type="RefSeq" id="XP_047775013.1">
    <property type="nucleotide sequence ID" value="XM_047924794.1"/>
</dbReference>
<feature type="transmembrane region" description="Helical" evidence="1">
    <location>
        <begin position="41"/>
        <end position="58"/>
    </location>
</feature>
<sequence length="92" mass="9475">MVFLRTPPAVGIIGILLLFLFASDGMGAVLGAVLGEREVLLGLLAGTTVVTPLALDALEYARGLVRLLAVVRVYRVGVSDGAALRGGMKLAV</sequence>
<gene>
    <name evidence="2" type="ORF">C8Q71DRAFT_778853</name>
</gene>
<evidence type="ECO:0000313" key="3">
    <source>
        <dbReference type="Proteomes" id="UP000814176"/>
    </source>
</evidence>
<keyword evidence="1" id="KW-0812">Transmembrane</keyword>
<dbReference type="Proteomes" id="UP000814176">
    <property type="component" value="Unassembled WGS sequence"/>
</dbReference>
<evidence type="ECO:0000313" key="2">
    <source>
        <dbReference type="EMBL" id="KAH9831967.1"/>
    </source>
</evidence>
<keyword evidence="3" id="KW-1185">Reference proteome</keyword>
<keyword evidence="1" id="KW-1133">Transmembrane helix</keyword>
<dbReference type="GeneID" id="72005526"/>
<organism evidence="2 3">
    <name type="scientific">Rhodofomes roseus</name>
    <dbReference type="NCBI Taxonomy" id="34475"/>
    <lineage>
        <taxon>Eukaryota</taxon>
        <taxon>Fungi</taxon>
        <taxon>Dikarya</taxon>
        <taxon>Basidiomycota</taxon>
        <taxon>Agaricomycotina</taxon>
        <taxon>Agaricomycetes</taxon>
        <taxon>Polyporales</taxon>
        <taxon>Rhodofomes</taxon>
    </lineage>
</organism>
<keyword evidence="1" id="KW-0472">Membrane</keyword>
<comment type="caution">
    <text evidence="2">The sequence shown here is derived from an EMBL/GenBank/DDBJ whole genome shotgun (WGS) entry which is preliminary data.</text>
</comment>